<dbReference type="GO" id="GO:0016491">
    <property type="term" value="F:oxidoreductase activity"/>
    <property type="evidence" value="ECO:0007669"/>
    <property type="project" value="UniProtKB-KW"/>
</dbReference>
<keyword evidence="5" id="KW-0500">Molybdenum</keyword>
<dbReference type="Pfam" id="PF00384">
    <property type="entry name" value="Molybdopterin"/>
    <property type="match status" value="1"/>
</dbReference>
<accession>A0AAE9Z3S6</accession>
<dbReference type="Gene3D" id="3.40.50.740">
    <property type="match status" value="1"/>
</dbReference>
<dbReference type="GO" id="GO:0045333">
    <property type="term" value="P:cellular respiration"/>
    <property type="evidence" value="ECO:0007669"/>
    <property type="project" value="UniProtKB-ARBA"/>
</dbReference>
<dbReference type="Pfam" id="PF01568">
    <property type="entry name" value="Molydop_binding"/>
    <property type="match status" value="1"/>
</dbReference>
<protein>
    <submittedName>
        <fullName evidence="12">Nitrate reductase</fullName>
    </submittedName>
</protein>
<dbReference type="InterPro" id="IPR041957">
    <property type="entry name" value="CT_Nitrate-R-NapA-like"/>
</dbReference>
<dbReference type="GO" id="GO:0042128">
    <property type="term" value="P:nitrate assimilation"/>
    <property type="evidence" value="ECO:0007669"/>
    <property type="project" value="UniProtKB-KW"/>
</dbReference>
<dbReference type="GO" id="GO:1990204">
    <property type="term" value="C:oxidoreductase complex"/>
    <property type="evidence" value="ECO:0007669"/>
    <property type="project" value="UniProtKB-ARBA"/>
</dbReference>
<reference evidence="12 13" key="1">
    <citation type="journal article" date="2015" name="Genome Announc.">
        <title>Draft Genome Sequences of Marine Isolates of Thalassomonas viridans and Thalassomonas actiniarum.</title>
        <authorList>
            <person name="Olonade I."/>
            <person name="van Zyl L.J."/>
            <person name="Trindade M."/>
        </authorList>
    </citation>
    <scope>NUCLEOTIDE SEQUENCE [LARGE SCALE GENOMIC DNA]</scope>
    <source>
        <strain evidence="12 13">XOM25</strain>
    </source>
</reference>
<keyword evidence="6" id="KW-0479">Metal-binding</keyword>
<reference evidence="12 13" key="2">
    <citation type="journal article" date="2022" name="Mar. Drugs">
        <title>Bioassay-Guided Fractionation Leads to the Detection of Cholic Acid Generated by the Rare Thalassomonas sp.</title>
        <authorList>
            <person name="Pheiffer F."/>
            <person name="Schneider Y.K."/>
            <person name="Hansen E.H."/>
            <person name="Andersen J.H."/>
            <person name="Isaksson J."/>
            <person name="Busche T."/>
            <person name="R C."/>
            <person name="Kalinowski J."/>
            <person name="Zyl L.V."/>
            <person name="Trindade M."/>
        </authorList>
    </citation>
    <scope>NUCLEOTIDE SEQUENCE [LARGE SCALE GENOMIC DNA]</scope>
    <source>
        <strain evidence="12 13">XOM25</strain>
    </source>
</reference>
<name>A0AAE9Z3S6_9GAMM</name>
<dbReference type="InterPro" id="IPR027467">
    <property type="entry name" value="MopterinOxRdtase_cofactor_BS"/>
</dbReference>
<proteinExistence type="inferred from homology"/>
<keyword evidence="4" id="KW-0004">4Fe-4S</keyword>
<organism evidence="12 13">
    <name type="scientific">Thalassomonas viridans</name>
    <dbReference type="NCBI Taxonomy" id="137584"/>
    <lineage>
        <taxon>Bacteria</taxon>
        <taxon>Pseudomonadati</taxon>
        <taxon>Pseudomonadota</taxon>
        <taxon>Gammaproteobacteria</taxon>
        <taxon>Alteromonadales</taxon>
        <taxon>Colwelliaceae</taxon>
        <taxon>Thalassomonas</taxon>
    </lineage>
</organism>
<dbReference type="Gene3D" id="2.20.25.90">
    <property type="entry name" value="ADC-like domains"/>
    <property type="match status" value="1"/>
</dbReference>
<evidence type="ECO:0000256" key="5">
    <source>
        <dbReference type="ARBA" id="ARBA00022505"/>
    </source>
</evidence>
<comment type="cofactor">
    <cofactor evidence="2">
        <name>[4Fe-4S] cluster</name>
        <dbReference type="ChEBI" id="CHEBI:49883"/>
    </cofactor>
</comment>
<evidence type="ECO:0000256" key="10">
    <source>
        <dbReference type="ARBA" id="ARBA00023063"/>
    </source>
</evidence>
<keyword evidence="10" id="KW-0534">Nitrate assimilation</keyword>
<evidence type="ECO:0000259" key="11">
    <source>
        <dbReference type="PROSITE" id="PS51669"/>
    </source>
</evidence>
<dbReference type="PANTHER" id="PTHR43105">
    <property type="entry name" value="RESPIRATORY NITRATE REDUCTASE"/>
    <property type="match status" value="1"/>
</dbReference>
<dbReference type="CDD" id="cd02791">
    <property type="entry name" value="MopB_CT_Nitrate-R-NapA-like"/>
    <property type="match status" value="1"/>
</dbReference>
<dbReference type="SUPFAM" id="SSF53706">
    <property type="entry name" value="Formate dehydrogenase/DMSO reductase, domains 1-3"/>
    <property type="match status" value="1"/>
</dbReference>
<comment type="cofactor">
    <cofactor evidence="1">
        <name>Mo-bis(molybdopterin guanine dinucleotide)</name>
        <dbReference type="ChEBI" id="CHEBI:60539"/>
    </cofactor>
</comment>
<dbReference type="InterPro" id="IPR006656">
    <property type="entry name" value="Mopterin_OxRdtase"/>
</dbReference>
<dbReference type="Gene3D" id="1.10.10.1100">
    <property type="entry name" value="BFD-like [2Fe-2S]-binding domain"/>
    <property type="match status" value="1"/>
</dbReference>
<dbReference type="PROSITE" id="PS00551">
    <property type="entry name" value="MOLYBDOPTERIN_PROK_1"/>
    <property type="match status" value="1"/>
</dbReference>
<keyword evidence="9" id="KW-0411">Iron-sulfur</keyword>
<comment type="similarity">
    <text evidence="3">Belongs to the prokaryotic molybdopterin-containing oxidoreductase family. NasA/NapA/NarB subfamily.</text>
</comment>
<dbReference type="InterPro" id="IPR006657">
    <property type="entry name" value="MoPterin_dinucl-bd_dom"/>
</dbReference>
<dbReference type="SMART" id="SM00926">
    <property type="entry name" value="Molybdop_Fe4S4"/>
    <property type="match status" value="1"/>
</dbReference>
<evidence type="ECO:0000256" key="6">
    <source>
        <dbReference type="ARBA" id="ARBA00022723"/>
    </source>
</evidence>
<dbReference type="PANTHER" id="PTHR43105:SF9">
    <property type="entry name" value="NADPH-FE(3+) OXIDOREDUCTASE SUBUNIT ALPHA"/>
    <property type="match status" value="1"/>
</dbReference>
<dbReference type="GO" id="GO:0043546">
    <property type="term" value="F:molybdopterin cofactor binding"/>
    <property type="evidence" value="ECO:0007669"/>
    <property type="project" value="InterPro"/>
</dbReference>
<evidence type="ECO:0000256" key="4">
    <source>
        <dbReference type="ARBA" id="ARBA00022485"/>
    </source>
</evidence>
<dbReference type="Pfam" id="PF04324">
    <property type="entry name" value="Fer2_BFD"/>
    <property type="match status" value="1"/>
</dbReference>
<dbReference type="Gene3D" id="3.40.228.10">
    <property type="entry name" value="Dimethylsulfoxide Reductase, domain 2"/>
    <property type="match status" value="1"/>
</dbReference>
<evidence type="ECO:0000256" key="1">
    <source>
        <dbReference type="ARBA" id="ARBA00001942"/>
    </source>
</evidence>
<evidence type="ECO:0000256" key="7">
    <source>
        <dbReference type="ARBA" id="ARBA00023002"/>
    </source>
</evidence>
<sequence>MSELIKHKLSSDSQCVQTSCPYCGVGCGVDIKVEQGQAVKLSGTPEHPANFGRLCVKGTNLLATNHHQGRLLHPVIHGERASWDLAIDTVAARFSEIIKKHGPDAVAFYGSGQLLTEDYYVANKLMKGYIGSANIDTNSRLCMSSAVSGYKRAFGEDLVPCSYQDLENTDLILLIGSNAAWTHPVLFQRMEKAKSVNPRLQIFAIDPRRTASAELADCHLPIKPGSDAALFNGLLCFLADNQGLDQAYVDNFTNNFAACLELAKPWTLTRTAAYCGISEALLTRLYRAFIGNKRVISFYSMGINQSSSGVDKCNAIINCHLASGKIGKAGSGPFSITGQPNAMGGREVGGLSSLLAAHMDIDNAKHRDLVQTFWQSPTIAGSPGYSATELFDKMAEGKVKAVWIMATNPAVSLPDRAKVEQALTACDFVVVSDCVAGNDTLAFADIKLPATAWSEKNGTVTNSERRISRQRGLLKPPGEALDDWQIITRMAKAMGFKQGFDYRGPAEIFDEHARLTAFNNNGERALDLSGLTGLTPQEYDRLKPVQWPVNAQYPQGCARVLSDGKFFTGNGKANFIEIVPAAPELACSEEYPFSLNSGRLRDQWHTMTRTGKANILTEHTKAPEVTLNPQDAKSLDVTEGDLLKISNNSGTAYLQAKLSDAVAAKQLFVPIHWNREFASSANINRLFAAIVDPISGQPEFKQAPVRLEKVQIRQYALIYSPQPLEPFTAGLPADCHWVKHQGVRGPVYHGYFEQEITDLAEQLKLDISQAIRAGAPGEEAVSNSWLSYQSEHGSQFIALGDEGFNAFVFLSDKPIRLNDSWINELLSGKETSSEQINALLLAKAPKNRGRKVCSCFSVYEQDIVDAINNNGISSVEALGSTLKCGTNCGSCKTELSSLLREHEAGERETVQEFIPSDEPNEVIT</sequence>
<evidence type="ECO:0000256" key="9">
    <source>
        <dbReference type="ARBA" id="ARBA00023014"/>
    </source>
</evidence>
<dbReference type="InterPro" id="IPR009010">
    <property type="entry name" value="Asp_de-COase-like_dom_sf"/>
</dbReference>
<gene>
    <name evidence="12" type="ORF">SG34_002105</name>
</gene>
<dbReference type="InterPro" id="IPR006963">
    <property type="entry name" value="Mopterin_OxRdtase_4Fe-4S_dom"/>
</dbReference>
<keyword evidence="7" id="KW-0560">Oxidoreductase</keyword>
<dbReference type="KEGG" id="tvd:SG34_002105"/>
<dbReference type="InterPro" id="IPR041854">
    <property type="entry name" value="BFD-like_2Fe2S-bd_dom_sf"/>
</dbReference>
<evidence type="ECO:0000313" key="13">
    <source>
        <dbReference type="Proteomes" id="UP000032352"/>
    </source>
</evidence>
<dbReference type="RefSeq" id="WP_044841750.1">
    <property type="nucleotide sequence ID" value="NZ_CP059733.1"/>
</dbReference>
<dbReference type="InterPro" id="IPR050123">
    <property type="entry name" value="Prok_molybdopt-oxidoreductase"/>
</dbReference>
<evidence type="ECO:0000256" key="2">
    <source>
        <dbReference type="ARBA" id="ARBA00001966"/>
    </source>
</evidence>
<dbReference type="Gene3D" id="2.40.40.20">
    <property type="match status" value="1"/>
</dbReference>
<evidence type="ECO:0000256" key="8">
    <source>
        <dbReference type="ARBA" id="ARBA00023004"/>
    </source>
</evidence>
<feature type="domain" description="4Fe-4S Mo/W bis-MGD-type" evidence="11">
    <location>
        <begin position="13"/>
        <end position="69"/>
    </location>
</feature>
<evidence type="ECO:0000313" key="12">
    <source>
        <dbReference type="EMBL" id="WDE05752.1"/>
    </source>
</evidence>
<keyword evidence="8" id="KW-0408">Iron</keyword>
<dbReference type="GO" id="GO:0051539">
    <property type="term" value="F:4 iron, 4 sulfur cluster binding"/>
    <property type="evidence" value="ECO:0007669"/>
    <property type="project" value="UniProtKB-KW"/>
</dbReference>
<keyword evidence="13" id="KW-1185">Reference proteome</keyword>
<dbReference type="Proteomes" id="UP000032352">
    <property type="component" value="Chromosome"/>
</dbReference>
<dbReference type="GO" id="GO:0046872">
    <property type="term" value="F:metal ion binding"/>
    <property type="evidence" value="ECO:0007669"/>
    <property type="project" value="UniProtKB-KW"/>
</dbReference>
<dbReference type="CDD" id="cd02754">
    <property type="entry name" value="MopB_Nitrate-R-NapA-like"/>
    <property type="match status" value="1"/>
</dbReference>
<dbReference type="SUPFAM" id="SSF50692">
    <property type="entry name" value="ADC-like"/>
    <property type="match status" value="1"/>
</dbReference>
<dbReference type="GO" id="GO:0016020">
    <property type="term" value="C:membrane"/>
    <property type="evidence" value="ECO:0007669"/>
    <property type="project" value="TreeGrafter"/>
</dbReference>
<dbReference type="Pfam" id="PF04879">
    <property type="entry name" value="Molybdop_Fe4S4"/>
    <property type="match status" value="1"/>
</dbReference>
<evidence type="ECO:0000256" key="3">
    <source>
        <dbReference type="ARBA" id="ARBA00008747"/>
    </source>
</evidence>
<dbReference type="PROSITE" id="PS51669">
    <property type="entry name" value="4FE4S_MOW_BIS_MGD"/>
    <property type="match status" value="1"/>
</dbReference>
<dbReference type="AlphaFoldDB" id="A0AAE9Z3S6"/>
<dbReference type="EMBL" id="CP059733">
    <property type="protein sequence ID" value="WDE05752.1"/>
    <property type="molecule type" value="Genomic_DNA"/>
</dbReference>
<dbReference type="InterPro" id="IPR007419">
    <property type="entry name" value="BFD-like_2Fe2S-bd_dom"/>
</dbReference>